<dbReference type="EMBL" id="CADCWG010000052">
    <property type="protein sequence ID" value="CAA9540569.1"/>
    <property type="molecule type" value="Genomic_DNA"/>
</dbReference>
<sequence length="109" mass="11383">GRRPCRGSSALDAARHRHAGRVGPASVPHPDRSGGPRRVPSGLAPPVRMGDRVAEDRRRTGRAGGRVGETANGMVDGQADAGGGTARDPSRAAWVWWFLLEGGGVARQV</sequence>
<feature type="region of interest" description="Disordered" evidence="1">
    <location>
        <begin position="1"/>
        <end position="87"/>
    </location>
</feature>
<gene>
    <name evidence="2" type="ORF">AVDCRST_MAG49-805</name>
</gene>
<accession>A0A6J4U4K7</accession>
<feature type="non-terminal residue" evidence="2">
    <location>
        <position position="1"/>
    </location>
</feature>
<proteinExistence type="predicted"/>
<evidence type="ECO:0000313" key="2">
    <source>
        <dbReference type="EMBL" id="CAA9540569.1"/>
    </source>
</evidence>
<organism evidence="2">
    <name type="scientific">uncultured Thermomicrobiales bacterium</name>
    <dbReference type="NCBI Taxonomy" id="1645740"/>
    <lineage>
        <taxon>Bacteria</taxon>
        <taxon>Pseudomonadati</taxon>
        <taxon>Thermomicrobiota</taxon>
        <taxon>Thermomicrobia</taxon>
        <taxon>Thermomicrobiales</taxon>
        <taxon>environmental samples</taxon>
    </lineage>
</organism>
<reference evidence="2" key="1">
    <citation type="submission" date="2020-02" db="EMBL/GenBank/DDBJ databases">
        <authorList>
            <person name="Meier V. D."/>
        </authorList>
    </citation>
    <scope>NUCLEOTIDE SEQUENCE</scope>
    <source>
        <strain evidence="2">AVDCRST_MAG49</strain>
    </source>
</reference>
<feature type="compositionally biased region" description="Basic and acidic residues" evidence="1">
    <location>
        <begin position="49"/>
        <end position="58"/>
    </location>
</feature>
<protein>
    <submittedName>
        <fullName evidence="2">Uncharacterized protein</fullName>
    </submittedName>
</protein>
<feature type="non-terminal residue" evidence="2">
    <location>
        <position position="109"/>
    </location>
</feature>
<evidence type="ECO:0000256" key="1">
    <source>
        <dbReference type="SAM" id="MobiDB-lite"/>
    </source>
</evidence>
<dbReference type="AlphaFoldDB" id="A0A6J4U4K7"/>
<name>A0A6J4U4K7_9BACT</name>